<evidence type="ECO:0008006" key="4">
    <source>
        <dbReference type="Google" id="ProtNLM"/>
    </source>
</evidence>
<protein>
    <recommendedName>
        <fullName evidence="4">DUF4369 domain-containing protein</fullName>
    </recommendedName>
</protein>
<dbReference type="AlphaFoldDB" id="A0A6B9ZFG9"/>
<proteinExistence type="predicted"/>
<evidence type="ECO:0000313" key="3">
    <source>
        <dbReference type="Proteomes" id="UP000476411"/>
    </source>
</evidence>
<feature type="chain" id="PRO_5025620534" description="DUF4369 domain-containing protein" evidence="1">
    <location>
        <begin position="17"/>
        <end position="332"/>
    </location>
</feature>
<sequence length="332" mass="37602">MRKILFILLIPFTAFAQQVVITGQLPDSPDSVDVFVYKPIGTYFNAQYKQSLAKVSEHHFKLVVPMTTPGFITVENKYVRSVLFVEPGDYVDIGISRDGSQGRKLYKGNNAAGHELFNNETPLAENNITTTMEHVLDTAKTVNGALWGMRNTLSELKGPLLVYLRKGEISVGFYENMVTTLEGRLLFHFLTAVGNRLDKPDTRKNKALTEKEMKQLLQDAVDLFDPFDLKYTSSPAANDLVTTKCYLLRKGYLRSPAPMTDFWLHFDESSRLYAYAPSSLLEMNAGNEFVAYLTTRPVQKGSQPALFDYFRFNFPKSAYLPVVEELMTRKAK</sequence>
<evidence type="ECO:0000313" key="2">
    <source>
        <dbReference type="EMBL" id="QHS61128.1"/>
    </source>
</evidence>
<dbReference type="RefSeq" id="WP_162332806.1">
    <property type="nucleotide sequence ID" value="NZ_CP048113.1"/>
</dbReference>
<feature type="signal peptide" evidence="1">
    <location>
        <begin position="1"/>
        <end position="16"/>
    </location>
</feature>
<dbReference type="EMBL" id="CP048113">
    <property type="protein sequence ID" value="QHS61128.1"/>
    <property type="molecule type" value="Genomic_DNA"/>
</dbReference>
<keyword evidence="3" id="KW-1185">Reference proteome</keyword>
<organism evidence="2 3">
    <name type="scientific">Chitinophaga agri</name>
    <dbReference type="NCBI Taxonomy" id="2703787"/>
    <lineage>
        <taxon>Bacteria</taxon>
        <taxon>Pseudomonadati</taxon>
        <taxon>Bacteroidota</taxon>
        <taxon>Chitinophagia</taxon>
        <taxon>Chitinophagales</taxon>
        <taxon>Chitinophagaceae</taxon>
        <taxon>Chitinophaga</taxon>
    </lineage>
</organism>
<name>A0A6B9ZFG9_9BACT</name>
<reference evidence="2 3" key="1">
    <citation type="submission" date="2020-01" db="EMBL/GenBank/DDBJ databases">
        <title>Complete genome sequence of Chitinophaga sp. H33E-04 isolated from quinoa roots.</title>
        <authorList>
            <person name="Weon H.-Y."/>
            <person name="Lee S.A."/>
        </authorList>
    </citation>
    <scope>NUCLEOTIDE SEQUENCE [LARGE SCALE GENOMIC DNA]</scope>
    <source>
        <strain evidence="2 3">H33E-04</strain>
    </source>
</reference>
<gene>
    <name evidence="2" type="ORF">GWR21_16435</name>
</gene>
<evidence type="ECO:0000256" key="1">
    <source>
        <dbReference type="SAM" id="SignalP"/>
    </source>
</evidence>
<keyword evidence="1" id="KW-0732">Signal</keyword>
<dbReference type="KEGG" id="chih:GWR21_16435"/>
<dbReference type="Proteomes" id="UP000476411">
    <property type="component" value="Chromosome"/>
</dbReference>
<accession>A0A6B9ZFG9</accession>